<dbReference type="PANTHER" id="PTHR10903">
    <property type="entry name" value="GTPASE, IMAP FAMILY MEMBER-RELATED"/>
    <property type="match status" value="1"/>
</dbReference>
<dbReference type="Gene3D" id="3.40.50.300">
    <property type="entry name" value="P-loop containing nucleotide triphosphate hydrolases"/>
    <property type="match status" value="1"/>
</dbReference>
<keyword evidence="2" id="KW-0547">Nucleotide-binding</keyword>
<evidence type="ECO:0000256" key="1">
    <source>
        <dbReference type="ARBA" id="ARBA00008535"/>
    </source>
</evidence>
<dbReference type="PROSITE" id="PS51720">
    <property type="entry name" value="G_AIG1"/>
    <property type="match status" value="1"/>
</dbReference>
<keyword evidence="6" id="KW-1185">Reference proteome</keyword>
<dbReference type="AlphaFoldDB" id="A0A9Y4NF61"/>
<comment type="similarity">
    <text evidence="1">Belongs to the TRAFAC class TrmE-Era-EngA-EngB-Septin-like GTPase superfamily. AIG1/Toc34/Toc159-like paraseptin GTPase family. IAN subfamily.</text>
</comment>
<feature type="compositionally biased region" description="Basic and acidic residues" evidence="4">
    <location>
        <begin position="307"/>
        <end position="327"/>
    </location>
</feature>
<feature type="domain" description="AIG1-type G" evidence="5">
    <location>
        <begin position="16"/>
        <end position="224"/>
    </location>
</feature>
<keyword evidence="3" id="KW-0342">GTP-binding</keyword>
<evidence type="ECO:0000256" key="2">
    <source>
        <dbReference type="ARBA" id="ARBA00022741"/>
    </source>
</evidence>
<evidence type="ECO:0000313" key="6">
    <source>
        <dbReference type="Proteomes" id="UP000694891"/>
    </source>
</evidence>
<dbReference type="PANTHER" id="PTHR10903:SF62">
    <property type="entry name" value="GTPASE IMAP FAMILY MEMBER 4-LIKE-RELATED"/>
    <property type="match status" value="1"/>
</dbReference>
<accession>A0A9Y4NF61</accession>
<dbReference type="Pfam" id="PF04548">
    <property type="entry name" value="AIG1"/>
    <property type="match status" value="1"/>
</dbReference>
<protein>
    <submittedName>
        <fullName evidence="7">GTPase IMAP family member 7-like</fullName>
    </submittedName>
</protein>
<dbReference type="InterPro" id="IPR027417">
    <property type="entry name" value="P-loop_NTPase"/>
</dbReference>
<dbReference type="InterPro" id="IPR045058">
    <property type="entry name" value="GIMA/IAN/Toc"/>
</dbReference>
<gene>
    <name evidence="7" type="primary">LOC103369247</name>
</gene>
<evidence type="ECO:0000313" key="7">
    <source>
        <dbReference type="RefSeq" id="XP_008296135.1"/>
    </source>
</evidence>
<dbReference type="RefSeq" id="XP_008296135.1">
    <property type="nucleotide sequence ID" value="XM_008297913.1"/>
</dbReference>
<dbReference type="InterPro" id="IPR006703">
    <property type="entry name" value="G_AIG1"/>
</dbReference>
<dbReference type="GeneID" id="103369247"/>
<evidence type="ECO:0000256" key="4">
    <source>
        <dbReference type="SAM" id="MobiDB-lite"/>
    </source>
</evidence>
<sequence>MANLSVDFCSFQSMDVPSRRIVVLGKTGAGKSSLANTIFGENVFKTSALPVSETSECQAKSTIVKGKRVTWIDTPGFFDTGRSEEEMKPAIVKCITESAPGPHIFLIVLKVEKFTAHEKAVIETIKQYFSQEALKYATVLFTHGDQLDEGMEINQFVKQSPDLCSLVESCRGQCNVIDNRYWKNPQDEYRSNEFQVAELLSTIDKIFEANKGGYYSTEMLQLMNKEMQQECMKQSSADVSPDESLRKAKAAVNKKLLRQASGVTTGALLGAFLGGGLLLAGGAVPTAGLVLGVMLGTTGGIAAGADATKEKEAEAPKASEAKEHQQQ</sequence>
<dbReference type="GO" id="GO:0005525">
    <property type="term" value="F:GTP binding"/>
    <property type="evidence" value="ECO:0007669"/>
    <property type="project" value="UniProtKB-KW"/>
</dbReference>
<dbReference type="FunFam" id="3.40.50.300:FF:000366">
    <property type="entry name" value="GTPase, IMAP family member 2"/>
    <property type="match status" value="1"/>
</dbReference>
<organism evidence="6 7">
    <name type="scientific">Stegastes partitus</name>
    <name type="common">bicolor damselfish</name>
    <dbReference type="NCBI Taxonomy" id="144197"/>
    <lineage>
        <taxon>Eukaryota</taxon>
        <taxon>Metazoa</taxon>
        <taxon>Chordata</taxon>
        <taxon>Craniata</taxon>
        <taxon>Vertebrata</taxon>
        <taxon>Euteleostomi</taxon>
        <taxon>Actinopterygii</taxon>
        <taxon>Neopterygii</taxon>
        <taxon>Teleostei</taxon>
        <taxon>Neoteleostei</taxon>
        <taxon>Acanthomorphata</taxon>
        <taxon>Ovalentaria</taxon>
        <taxon>Pomacentridae</taxon>
        <taxon>Stegastes</taxon>
    </lineage>
</organism>
<evidence type="ECO:0000256" key="3">
    <source>
        <dbReference type="ARBA" id="ARBA00023134"/>
    </source>
</evidence>
<dbReference type="Proteomes" id="UP000694891">
    <property type="component" value="Unplaced"/>
</dbReference>
<reference evidence="7" key="1">
    <citation type="submission" date="2025-08" db="UniProtKB">
        <authorList>
            <consortium name="RefSeq"/>
        </authorList>
    </citation>
    <scope>IDENTIFICATION</scope>
</reference>
<dbReference type="SUPFAM" id="SSF52540">
    <property type="entry name" value="P-loop containing nucleoside triphosphate hydrolases"/>
    <property type="match status" value="1"/>
</dbReference>
<name>A0A9Y4NF61_9TELE</name>
<feature type="region of interest" description="Disordered" evidence="4">
    <location>
        <begin position="305"/>
        <end position="327"/>
    </location>
</feature>
<evidence type="ECO:0000259" key="5">
    <source>
        <dbReference type="PROSITE" id="PS51720"/>
    </source>
</evidence>
<proteinExistence type="inferred from homology"/>